<keyword evidence="4" id="KW-0804">Transcription</keyword>
<organism evidence="9">
    <name type="scientific">Laccaria bicolor (strain S238N-H82 / ATCC MYA-4686)</name>
    <name type="common">Bicoloured deceiver</name>
    <name type="synonym">Laccaria laccata var. bicolor</name>
    <dbReference type="NCBI Taxonomy" id="486041"/>
    <lineage>
        <taxon>Eukaryota</taxon>
        <taxon>Fungi</taxon>
        <taxon>Dikarya</taxon>
        <taxon>Basidiomycota</taxon>
        <taxon>Agaricomycotina</taxon>
        <taxon>Agaricomycetes</taxon>
        <taxon>Agaricomycetidae</taxon>
        <taxon>Agaricales</taxon>
        <taxon>Agaricineae</taxon>
        <taxon>Hydnangiaceae</taxon>
        <taxon>Laccaria</taxon>
    </lineage>
</organism>
<comment type="similarity">
    <text evidence="2">Belongs to the TAF6 family.</text>
</comment>
<dbReference type="Proteomes" id="UP000001194">
    <property type="component" value="Unassembled WGS sequence"/>
</dbReference>
<feature type="region of interest" description="Disordered" evidence="6">
    <location>
        <begin position="163"/>
        <end position="197"/>
    </location>
</feature>
<dbReference type="Pfam" id="PF02969">
    <property type="entry name" value="TAF"/>
    <property type="match status" value="1"/>
</dbReference>
<evidence type="ECO:0000259" key="7">
    <source>
        <dbReference type="SMART" id="SM00803"/>
    </source>
</evidence>
<dbReference type="InParanoid" id="B0CYX6"/>
<evidence type="ECO:0000313" key="9">
    <source>
        <dbReference type="Proteomes" id="UP000001194"/>
    </source>
</evidence>
<accession>B0CYX6</accession>
<dbReference type="GO" id="GO:0003713">
    <property type="term" value="F:transcription coactivator activity"/>
    <property type="evidence" value="ECO:0007669"/>
    <property type="project" value="TreeGrafter"/>
</dbReference>
<dbReference type="RefSeq" id="XP_001877224.1">
    <property type="nucleotide sequence ID" value="XM_001877189.1"/>
</dbReference>
<dbReference type="InterPro" id="IPR004823">
    <property type="entry name" value="TAF_TATA-bd_Histone-like_dom"/>
</dbReference>
<keyword evidence="3" id="KW-0805">Transcription regulation</keyword>
<dbReference type="EMBL" id="DS547094">
    <property type="protein sequence ID" value="EDR12960.1"/>
    <property type="molecule type" value="Genomic_DNA"/>
</dbReference>
<proteinExistence type="inferred from homology"/>
<evidence type="ECO:0000256" key="5">
    <source>
        <dbReference type="ARBA" id="ARBA00023242"/>
    </source>
</evidence>
<dbReference type="KEGG" id="lbc:LACBIDRAFT_292995"/>
<keyword evidence="5" id="KW-0539">Nucleus</keyword>
<evidence type="ECO:0000313" key="8">
    <source>
        <dbReference type="EMBL" id="EDR12960.1"/>
    </source>
</evidence>
<dbReference type="AlphaFoldDB" id="B0CYX6"/>
<dbReference type="OrthoDB" id="361039at2759"/>
<dbReference type="Gene3D" id="1.10.20.10">
    <property type="entry name" value="Histone, subunit A"/>
    <property type="match status" value="1"/>
</dbReference>
<reference evidence="8 9" key="1">
    <citation type="journal article" date="2008" name="Nature">
        <title>The genome of Laccaria bicolor provides insights into mycorrhizal symbiosis.</title>
        <authorList>
            <person name="Martin F."/>
            <person name="Aerts A."/>
            <person name="Ahren D."/>
            <person name="Brun A."/>
            <person name="Danchin E.G.J."/>
            <person name="Duchaussoy F."/>
            <person name="Gibon J."/>
            <person name="Kohler A."/>
            <person name="Lindquist E."/>
            <person name="Pereda V."/>
            <person name="Salamov A."/>
            <person name="Shapiro H.J."/>
            <person name="Wuyts J."/>
            <person name="Blaudez D."/>
            <person name="Buee M."/>
            <person name="Brokstein P."/>
            <person name="Canbaeck B."/>
            <person name="Cohen D."/>
            <person name="Courty P.E."/>
            <person name="Coutinho P.M."/>
            <person name="Delaruelle C."/>
            <person name="Detter J.C."/>
            <person name="Deveau A."/>
            <person name="DiFazio S."/>
            <person name="Duplessis S."/>
            <person name="Fraissinet-Tachet L."/>
            <person name="Lucic E."/>
            <person name="Frey-Klett P."/>
            <person name="Fourrey C."/>
            <person name="Feussner I."/>
            <person name="Gay G."/>
            <person name="Grimwood J."/>
            <person name="Hoegger P.J."/>
            <person name="Jain P."/>
            <person name="Kilaru S."/>
            <person name="Labbe J."/>
            <person name="Lin Y.C."/>
            <person name="Legue V."/>
            <person name="Le Tacon F."/>
            <person name="Marmeisse R."/>
            <person name="Melayah D."/>
            <person name="Montanini B."/>
            <person name="Muratet M."/>
            <person name="Nehls U."/>
            <person name="Niculita-Hirzel H."/>
            <person name="Oudot-Le Secq M.P."/>
            <person name="Peter M."/>
            <person name="Quesneville H."/>
            <person name="Rajashekar B."/>
            <person name="Reich M."/>
            <person name="Rouhier N."/>
            <person name="Schmutz J."/>
            <person name="Yin T."/>
            <person name="Chalot M."/>
            <person name="Henrissat B."/>
            <person name="Kuees U."/>
            <person name="Lucas S."/>
            <person name="Van de Peer Y."/>
            <person name="Podila G.K."/>
            <person name="Polle A."/>
            <person name="Pukkila P.J."/>
            <person name="Richardson P.M."/>
            <person name="Rouze P."/>
            <person name="Sanders I.R."/>
            <person name="Stajich J.E."/>
            <person name="Tunlid A."/>
            <person name="Tuskan G."/>
            <person name="Grigoriev I.V."/>
        </authorList>
    </citation>
    <scope>NUCLEOTIDE SEQUENCE [LARGE SCALE GENOMIC DNA]</scope>
    <source>
        <strain evidence="9">S238N-H82 / ATCC MYA-4686</strain>
    </source>
</reference>
<dbReference type="InterPro" id="IPR011442">
    <property type="entry name" value="TAF6_C"/>
</dbReference>
<protein>
    <submittedName>
        <fullName evidence="8">Predicted protein</fullName>
    </submittedName>
</protein>
<dbReference type="SMART" id="SM00803">
    <property type="entry name" value="TAF"/>
    <property type="match status" value="1"/>
</dbReference>
<dbReference type="GO" id="GO:0046695">
    <property type="term" value="C:SLIK (SAGA-like) complex"/>
    <property type="evidence" value="ECO:0007669"/>
    <property type="project" value="InterPro"/>
</dbReference>
<dbReference type="SUPFAM" id="SSF47113">
    <property type="entry name" value="Histone-fold"/>
    <property type="match status" value="1"/>
</dbReference>
<dbReference type="InterPro" id="IPR016024">
    <property type="entry name" value="ARM-type_fold"/>
</dbReference>
<dbReference type="GO" id="GO:0051123">
    <property type="term" value="P:RNA polymerase II preinitiation complex assembly"/>
    <property type="evidence" value="ECO:0007669"/>
    <property type="project" value="TreeGrafter"/>
</dbReference>
<name>B0CYX6_LACBS</name>
<dbReference type="GO" id="GO:0046982">
    <property type="term" value="F:protein heterodimerization activity"/>
    <property type="evidence" value="ECO:0007669"/>
    <property type="project" value="InterPro"/>
</dbReference>
<sequence>MKSDNSAWQMSKIVDRRRDFLDIADSFPITIPDAVASALASDVEYRIHQVIEEAARFMRHGRRTTMSTSDIDQAFRVLNIEPLYGHTPHNPHTFRRALPFPQVPAAGPVYFVEDEEIDFDRVLKEEKIALPKGVSWTAHWLAVEGVQPLIPENPPAIPRETVDADGTKGESLTKLNGTGLLPTPTTAPQQGAKAAPGQQQQLVKQVLSRELQLYYARLTSSLLPPSLDLTKRTAALASLRHDAGLQALLPYLVRWVGEGVVGTLKEGSQSETDGRVLEVLLDVTSALIENNTLFIEPYLHQIFPPTLSILLHSSLPLSHATLLRTSASQTLSRLLTQHSTTYPSLSPRIMKTLLLALISPGKSKGTREGAIRGLLGVGKEAVRKGLVEGGGAKVVGAECQGNNSESGALVGSVMDALRVLQPLSDMSDSLDLDGTNEADVGVMEKLTEVLGPFFAKRVAGDAAWAREIVGITKAS</sequence>
<dbReference type="GeneID" id="6072658"/>
<evidence type="ECO:0000256" key="4">
    <source>
        <dbReference type="ARBA" id="ARBA00023163"/>
    </source>
</evidence>
<dbReference type="PANTHER" id="PTHR10221">
    <property type="entry name" value="TRANSCRIPTION INITIATION FACTOR TFIID SUBUNIT 6"/>
    <property type="match status" value="1"/>
</dbReference>
<dbReference type="HOGENOM" id="CLU_021711_3_2_1"/>
<dbReference type="SUPFAM" id="SSF48371">
    <property type="entry name" value="ARM repeat"/>
    <property type="match status" value="1"/>
</dbReference>
<dbReference type="CDD" id="cd08050">
    <property type="entry name" value="TAF6C"/>
    <property type="match status" value="1"/>
</dbReference>
<keyword evidence="9" id="KW-1185">Reference proteome</keyword>
<dbReference type="CDD" id="cd22931">
    <property type="entry name" value="HFD_TAF6"/>
    <property type="match status" value="1"/>
</dbReference>
<comment type="subcellular location">
    <subcellularLocation>
        <location evidence="1">Nucleus</location>
    </subcellularLocation>
</comment>
<dbReference type="GO" id="GO:0000124">
    <property type="term" value="C:SAGA complex"/>
    <property type="evidence" value="ECO:0007669"/>
    <property type="project" value="InterPro"/>
</dbReference>
<evidence type="ECO:0000256" key="6">
    <source>
        <dbReference type="SAM" id="MobiDB-lite"/>
    </source>
</evidence>
<dbReference type="GO" id="GO:0016251">
    <property type="term" value="F:RNA polymerase II general transcription initiation factor activity"/>
    <property type="evidence" value="ECO:0007669"/>
    <property type="project" value="InterPro"/>
</dbReference>
<dbReference type="InterPro" id="IPR009072">
    <property type="entry name" value="Histone-fold"/>
</dbReference>
<dbReference type="Gene3D" id="1.25.40.770">
    <property type="entry name" value="TAF6, C-terminal HEAT repeat domain"/>
    <property type="match status" value="1"/>
</dbReference>
<evidence type="ECO:0000256" key="1">
    <source>
        <dbReference type="ARBA" id="ARBA00004123"/>
    </source>
</evidence>
<feature type="domain" description="TATA box binding protein associated factor (TAF) histone-like fold" evidence="7">
    <location>
        <begin position="14"/>
        <end position="76"/>
    </location>
</feature>
<evidence type="ECO:0000256" key="3">
    <source>
        <dbReference type="ARBA" id="ARBA00023015"/>
    </source>
</evidence>
<gene>
    <name evidence="8" type="ORF">LACBIDRAFT_292995</name>
</gene>
<dbReference type="STRING" id="486041.B0CYX6"/>
<evidence type="ECO:0000256" key="2">
    <source>
        <dbReference type="ARBA" id="ARBA00007688"/>
    </source>
</evidence>
<dbReference type="InterPro" id="IPR046344">
    <property type="entry name" value="TAF6_C_sf"/>
</dbReference>
<dbReference type="GO" id="GO:0005669">
    <property type="term" value="C:transcription factor TFIID complex"/>
    <property type="evidence" value="ECO:0007669"/>
    <property type="project" value="InterPro"/>
</dbReference>
<dbReference type="PANTHER" id="PTHR10221:SF9">
    <property type="entry name" value="TRANSCRIPTION INITIATION FACTOR TFIID SUBUNIT 6"/>
    <property type="match status" value="1"/>
</dbReference>
<dbReference type="FunCoup" id="B0CYX6">
    <property type="interactions" value="433"/>
</dbReference>
<dbReference type="InterPro" id="IPR037796">
    <property type="entry name" value="TAF6"/>
</dbReference>
<dbReference type="Pfam" id="PF07571">
    <property type="entry name" value="TAF6_C"/>
    <property type="match status" value="1"/>
</dbReference>
<feature type="compositionally biased region" description="Low complexity" evidence="6">
    <location>
        <begin position="175"/>
        <end position="197"/>
    </location>
</feature>